<evidence type="ECO:0000313" key="1">
    <source>
        <dbReference type="EMBL" id="KIH56291.1"/>
    </source>
</evidence>
<dbReference type="EMBL" id="KN735961">
    <property type="protein sequence ID" value="KIH56291.1"/>
    <property type="molecule type" value="Genomic_DNA"/>
</dbReference>
<protein>
    <submittedName>
        <fullName evidence="1">Uncharacterized protein</fullName>
    </submittedName>
</protein>
<reference evidence="1 2" key="1">
    <citation type="submission" date="2013-12" db="EMBL/GenBank/DDBJ databases">
        <title>Draft genome of the parsitic nematode Ancylostoma duodenale.</title>
        <authorList>
            <person name="Mitreva M."/>
        </authorList>
    </citation>
    <scope>NUCLEOTIDE SEQUENCE [LARGE SCALE GENOMIC DNA]</scope>
    <source>
        <strain evidence="1 2">Zhejiang</strain>
    </source>
</reference>
<keyword evidence="2" id="KW-1185">Reference proteome</keyword>
<organism evidence="1 2">
    <name type="scientific">Ancylostoma duodenale</name>
    <dbReference type="NCBI Taxonomy" id="51022"/>
    <lineage>
        <taxon>Eukaryota</taxon>
        <taxon>Metazoa</taxon>
        <taxon>Ecdysozoa</taxon>
        <taxon>Nematoda</taxon>
        <taxon>Chromadorea</taxon>
        <taxon>Rhabditida</taxon>
        <taxon>Rhabditina</taxon>
        <taxon>Rhabditomorpha</taxon>
        <taxon>Strongyloidea</taxon>
        <taxon>Ancylostomatidae</taxon>
        <taxon>Ancylostomatinae</taxon>
        <taxon>Ancylostoma</taxon>
    </lineage>
</organism>
<sequence>MGKLRLPCIIGVAGGPASGKATRRNRSQESDAFIHKAAPGCGKDHVRGQTASRKTTSGTTVILAPANLMSLELECVIFCPSIVVVHLVIGVTQELVGR</sequence>
<dbReference type="AlphaFoldDB" id="A0A0C2GGS0"/>
<evidence type="ECO:0000313" key="2">
    <source>
        <dbReference type="Proteomes" id="UP000054047"/>
    </source>
</evidence>
<gene>
    <name evidence="1" type="ORF">ANCDUO_13528</name>
</gene>
<dbReference type="Proteomes" id="UP000054047">
    <property type="component" value="Unassembled WGS sequence"/>
</dbReference>
<name>A0A0C2GGS0_9BILA</name>
<accession>A0A0C2GGS0</accession>
<proteinExistence type="predicted"/>